<dbReference type="STRING" id="203122.Sde_1974"/>
<proteinExistence type="inferred from homology"/>
<dbReference type="Gene3D" id="3.30.1490.190">
    <property type="match status" value="1"/>
</dbReference>
<keyword evidence="7" id="KW-0479">Metal-binding</keyword>
<keyword evidence="4" id="KW-0805">Transcription regulation</keyword>
<evidence type="ECO:0000256" key="6">
    <source>
        <dbReference type="ARBA" id="ARBA00023163"/>
    </source>
</evidence>
<keyword evidence="6" id="KW-0804">Transcription</keyword>
<dbReference type="KEGG" id="sde:Sde_1974"/>
<dbReference type="GO" id="GO:1900376">
    <property type="term" value="P:regulation of secondary metabolite biosynthetic process"/>
    <property type="evidence" value="ECO:0007669"/>
    <property type="project" value="TreeGrafter"/>
</dbReference>
<dbReference type="InterPro" id="IPR002481">
    <property type="entry name" value="FUR"/>
</dbReference>
<reference evidence="8 9" key="1">
    <citation type="journal article" date="2008" name="PLoS Genet.">
        <title>Complete genome sequence of the complex carbohydrate-degrading marine bacterium, Saccharophagus degradans strain 2-40 T.</title>
        <authorList>
            <person name="Weiner R.M."/>
            <person name="Taylor L.E.II."/>
            <person name="Henrissat B."/>
            <person name="Hauser L."/>
            <person name="Land M."/>
            <person name="Coutinho P.M."/>
            <person name="Rancurel C."/>
            <person name="Saunders E.H."/>
            <person name="Longmire A.G."/>
            <person name="Zhang H."/>
            <person name="Bayer E.A."/>
            <person name="Gilbert H.J."/>
            <person name="Larimer F."/>
            <person name="Zhulin I.B."/>
            <person name="Ekborg N.A."/>
            <person name="Lamed R."/>
            <person name="Richardson P.M."/>
            <person name="Borovok I."/>
            <person name="Hutcheson S."/>
        </authorList>
    </citation>
    <scope>NUCLEOTIDE SEQUENCE [LARGE SCALE GENOMIC DNA]</scope>
    <source>
        <strain evidence="9">2-40 / ATCC 43961 / DSM 17024</strain>
    </source>
</reference>
<dbReference type="eggNOG" id="COG0735">
    <property type="taxonomic scope" value="Bacteria"/>
</dbReference>
<comment type="similarity">
    <text evidence="1">Belongs to the Fur family.</text>
</comment>
<evidence type="ECO:0000313" key="9">
    <source>
        <dbReference type="Proteomes" id="UP000001947"/>
    </source>
</evidence>
<dbReference type="Pfam" id="PF01475">
    <property type="entry name" value="FUR"/>
    <property type="match status" value="1"/>
</dbReference>
<organism evidence="8 9">
    <name type="scientific">Saccharophagus degradans (strain 2-40 / ATCC 43961 / DSM 17024)</name>
    <dbReference type="NCBI Taxonomy" id="203122"/>
    <lineage>
        <taxon>Bacteria</taxon>
        <taxon>Pseudomonadati</taxon>
        <taxon>Pseudomonadota</taxon>
        <taxon>Gammaproteobacteria</taxon>
        <taxon>Cellvibrionales</taxon>
        <taxon>Cellvibrionaceae</taxon>
        <taxon>Saccharophagus</taxon>
    </lineage>
</organism>
<feature type="binding site" evidence="7">
    <location>
        <position position="109"/>
    </location>
    <ligand>
        <name>Zn(2+)</name>
        <dbReference type="ChEBI" id="CHEBI:29105"/>
    </ligand>
</feature>
<dbReference type="InterPro" id="IPR036390">
    <property type="entry name" value="WH_DNA-bd_sf"/>
</dbReference>
<evidence type="ECO:0000256" key="7">
    <source>
        <dbReference type="PIRSR" id="PIRSR602481-1"/>
    </source>
</evidence>
<sequence length="155" mass="17378">MNKQQLKKIMTKAQDICAHSGGRLTDKRKRILEILLLSKTPLSAYEVADTYNKSSENAMPAMSAYRMLDFLESEELVHKLSSTNKYVACSHIACDHAHQIPQFLICGRCQAVKEIGIAKHIVQELDAVITNADYKLINPQLELQCLCKACSKLAE</sequence>
<evidence type="ECO:0000313" key="8">
    <source>
        <dbReference type="EMBL" id="ABD81234.1"/>
    </source>
</evidence>
<dbReference type="InterPro" id="IPR036388">
    <property type="entry name" value="WH-like_DNA-bd_sf"/>
</dbReference>
<dbReference type="SUPFAM" id="SSF46785">
    <property type="entry name" value="Winged helix' DNA-binding domain"/>
    <property type="match status" value="1"/>
</dbReference>
<evidence type="ECO:0000256" key="4">
    <source>
        <dbReference type="ARBA" id="ARBA00023015"/>
    </source>
</evidence>
<dbReference type="GO" id="GO:0003700">
    <property type="term" value="F:DNA-binding transcription factor activity"/>
    <property type="evidence" value="ECO:0007669"/>
    <property type="project" value="InterPro"/>
</dbReference>
<evidence type="ECO:0000256" key="3">
    <source>
        <dbReference type="ARBA" id="ARBA00022833"/>
    </source>
</evidence>
<feature type="binding site" evidence="7">
    <location>
        <position position="150"/>
    </location>
    <ligand>
        <name>Zn(2+)</name>
        <dbReference type="ChEBI" id="CHEBI:29105"/>
    </ligand>
</feature>
<comment type="cofactor">
    <cofactor evidence="7">
        <name>Zn(2+)</name>
        <dbReference type="ChEBI" id="CHEBI:29105"/>
    </cofactor>
    <text evidence="7">Binds 1 zinc ion per subunit.</text>
</comment>
<evidence type="ECO:0000256" key="2">
    <source>
        <dbReference type="ARBA" id="ARBA00022491"/>
    </source>
</evidence>
<gene>
    <name evidence="8" type="ordered locus">Sde_1974</name>
</gene>
<dbReference type="GO" id="GO:0045892">
    <property type="term" value="P:negative regulation of DNA-templated transcription"/>
    <property type="evidence" value="ECO:0007669"/>
    <property type="project" value="TreeGrafter"/>
</dbReference>
<dbReference type="PANTHER" id="PTHR33202:SF6">
    <property type="entry name" value="ZINC UPTAKE REGULATION PROTEIN"/>
    <property type="match status" value="1"/>
</dbReference>
<keyword evidence="9" id="KW-1185">Reference proteome</keyword>
<dbReference type="Gene3D" id="1.10.10.10">
    <property type="entry name" value="Winged helix-like DNA-binding domain superfamily/Winged helix DNA-binding domain"/>
    <property type="match status" value="1"/>
</dbReference>
<dbReference type="InterPro" id="IPR043135">
    <property type="entry name" value="Fur_C"/>
</dbReference>
<dbReference type="EMBL" id="CP000282">
    <property type="protein sequence ID" value="ABD81234.1"/>
    <property type="molecule type" value="Genomic_DNA"/>
</dbReference>
<keyword evidence="3 7" id="KW-0862">Zinc</keyword>
<feature type="binding site" evidence="7">
    <location>
        <position position="147"/>
    </location>
    <ligand>
        <name>Zn(2+)</name>
        <dbReference type="ChEBI" id="CHEBI:29105"/>
    </ligand>
</feature>
<dbReference type="HOGENOM" id="CLU_096072_2_1_6"/>
<accession>Q21J95</accession>
<evidence type="ECO:0000256" key="1">
    <source>
        <dbReference type="ARBA" id="ARBA00007957"/>
    </source>
</evidence>
<dbReference type="GO" id="GO:0000976">
    <property type="term" value="F:transcription cis-regulatory region binding"/>
    <property type="evidence" value="ECO:0007669"/>
    <property type="project" value="TreeGrafter"/>
</dbReference>
<dbReference type="GeneID" id="98613648"/>
<evidence type="ECO:0000256" key="5">
    <source>
        <dbReference type="ARBA" id="ARBA00023125"/>
    </source>
</evidence>
<dbReference type="AlphaFoldDB" id="Q21J95"/>
<protein>
    <submittedName>
        <fullName evidence="8">Fe2+/Zn2+ uptake regulation protein</fullName>
    </submittedName>
</protein>
<dbReference type="GO" id="GO:0008270">
    <property type="term" value="F:zinc ion binding"/>
    <property type="evidence" value="ECO:0007669"/>
    <property type="project" value="TreeGrafter"/>
</dbReference>
<keyword evidence="2" id="KW-0678">Repressor</keyword>
<dbReference type="Proteomes" id="UP000001947">
    <property type="component" value="Chromosome"/>
</dbReference>
<dbReference type="OrthoDB" id="9801127at2"/>
<dbReference type="PANTHER" id="PTHR33202">
    <property type="entry name" value="ZINC UPTAKE REGULATION PROTEIN"/>
    <property type="match status" value="1"/>
</dbReference>
<keyword evidence="5" id="KW-0238">DNA-binding</keyword>
<name>Q21J95_SACD2</name>
<dbReference type="GO" id="GO:0005829">
    <property type="term" value="C:cytosol"/>
    <property type="evidence" value="ECO:0007669"/>
    <property type="project" value="TreeGrafter"/>
</dbReference>
<dbReference type="RefSeq" id="WP_011468452.1">
    <property type="nucleotide sequence ID" value="NC_007912.1"/>
</dbReference>
<feature type="binding site" evidence="7">
    <location>
        <position position="106"/>
    </location>
    <ligand>
        <name>Zn(2+)</name>
        <dbReference type="ChEBI" id="CHEBI:29105"/>
    </ligand>
</feature>